<evidence type="ECO:0000256" key="8">
    <source>
        <dbReference type="ARBA" id="ARBA00023065"/>
    </source>
</evidence>
<dbReference type="InParanoid" id="A0A067RCE3"/>
<dbReference type="Gene3D" id="2.60.470.10">
    <property type="entry name" value="Acid-sensing ion channels like domains"/>
    <property type="match status" value="1"/>
</dbReference>
<keyword evidence="10 12" id="KW-0739">Sodium transport</keyword>
<evidence type="ECO:0000256" key="5">
    <source>
        <dbReference type="ARBA" id="ARBA00022692"/>
    </source>
</evidence>
<keyword evidence="14" id="KW-1185">Reference proteome</keyword>
<keyword evidence="9" id="KW-0472">Membrane</keyword>
<evidence type="ECO:0000256" key="1">
    <source>
        <dbReference type="ARBA" id="ARBA00004141"/>
    </source>
</evidence>
<keyword evidence="6" id="KW-1133">Transmembrane helix</keyword>
<sequence length="224" mass="25814">MLFKAGFTIDDLMIQLAPPCKTILVKCIWLDNDRECSELFQTSKSVMGICCSFNYNGVKDKLRIQGEQQGGMHYAYGAGQHAGLTVILNTQQLEYFAPVRPMYGIWAMFHDPEDYPDMGLQTALVEPRQLVTVMLEAQVVESLDDVRWISVENRQCWFDDEVAVVHSSPDYSYHTCITECRMKVLQEKCGCIPFFYPLFDESSHVCTLLDTDCLKRYRRKYLLS</sequence>
<evidence type="ECO:0000256" key="7">
    <source>
        <dbReference type="ARBA" id="ARBA00023053"/>
    </source>
</evidence>
<dbReference type="AlphaFoldDB" id="A0A067RCE3"/>
<evidence type="ECO:0000256" key="9">
    <source>
        <dbReference type="ARBA" id="ARBA00023136"/>
    </source>
</evidence>
<keyword evidence="8 12" id="KW-0406">Ion transport</keyword>
<dbReference type="eggNOG" id="KOG4294">
    <property type="taxonomic scope" value="Eukaryota"/>
</dbReference>
<evidence type="ECO:0000313" key="13">
    <source>
        <dbReference type="EMBL" id="KDR21541.1"/>
    </source>
</evidence>
<evidence type="ECO:0000256" key="11">
    <source>
        <dbReference type="ARBA" id="ARBA00023303"/>
    </source>
</evidence>
<dbReference type="GO" id="GO:0005886">
    <property type="term" value="C:plasma membrane"/>
    <property type="evidence" value="ECO:0007669"/>
    <property type="project" value="TreeGrafter"/>
</dbReference>
<reference evidence="13 14" key="1">
    <citation type="journal article" date="2014" name="Nat. Commun.">
        <title>Molecular traces of alternative social organization in a termite genome.</title>
        <authorList>
            <person name="Terrapon N."/>
            <person name="Li C."/>
            <person name="Robertson H.M."/>
            <person name="Ji L."/>
            <person name="Meng X."/>
            <person name="Booth W."/>
            <person name="Chen Z."/>
            <person name="Childers C.P."/>
            <person name="Glastad K.M."/>
            <person name="Gokhale K."/>
            <person name="Gowin J."/>
            <person name="Gronenberg W."/>
            <person name="Hermansen R.A."/>
            <person name="Hu H."/>
            <person name="Hunt B.G."/>
            <person name="Huylmans A.K."/>
            <person name="Khalil S.M."/>
            <person name="Mitchell R.D."/>
            <person name="Munoz-Torres M.C."/>
            <person name="Mustard J.A."/>
            <person name="Pan H."/>
            <person name="Reese J.T."/>
            <person name="Scharf M.E."/>
            <person name="Sun F."/>
            <person name="Vogel H."/>
            <person name="Xiao J."/>
            <person name="Yang W."/>
            <person name="Yang Z."/>
            <person name="Yang Z."/>
            <person name="Zhou J."/>
            <person name="Zhu J."/>
            <person name="Brent C.S."/>
            <person name="Elsik C.G."/>
            <person name="Goodisman M.A."/>
            <person name="Liberles D.A."/>
            <person name="Roe R.M."/>
            <person name="Vargo E.L."/>
            <person name="Vilcinskas A."/>
            <person name="Wang J."/>
            <person name="Bornberg-Bauer E."/>
            <person name="Korb J."/>
            <person name="Zhang G."/>
            <person name="Liebig J."/>
        </authorList>
    </citation>
    <scope>NUCLEOTIDE SEQUENCE [LARGE SCALE GENOMIC DNA]</scope>
    <source>
        <tissue evidence="13">Whole organism</tissue>
    </source>
</reference>
<name>A0A067RCE3_ZOONE</name>
<dbReference type="InterPro" id="IPR001873">
    <property type="entry name" value="ENaC"/>
</dbReference>
<keyword evidence="5 12" id="KW-0812">Transmembrane</keyword>
<keyword evidence="3 12" id="KW-0813">Transport</keyword>
<comment type="similarity">
    <text evidence="2 12">Belongs to the amiloride-sensitive sodium channel (TC 1.A.6) family.</text>
</comment>
<protein>
    <submittedName>
        <fullName evidence="13">Sodium channel protein Nach</fullName>
    </submittedName>
</protein>
<keyword evidence="4 12" id="KW-0894">Sodium channel</keyword>
<keyword evidence="7" id="KW-0915">Sodium</keyword>
<keyword evidence="11 12" id="KW-0407">Ion channel</keyword>
<evidence type="ECO:0000313" key="14">
    <source>
        <dbReference type="Proteomes" id="UP000027135"/>
    </source>
</evidence>
<organism evidence="13 14">
    <name type="scientific">Zootermopsis nevadensis</name>
    <name type="common">Dampwood termite</name>
    <dbReference type="NCBI Taxonomy" id="136037"/>
    <lineage>
        <taxon>Eukaryota</taxon>
        <taxon>Metazoa</taxon>
        <taxon>Ecdysozoa</taxon>
        <taxon>Arthropoda</taxon>
        <taxon>Hexapoda</taxon>
        <taxon>Insecta</taxon>
        <taxon>Pterygota</taxon>
        <taxon>Neoptera</taxon>
        <taxon>Polyneoptera</taxon>
        <taxon>Dictyoptera</taxon>
        <taxon>Blattodea</taxon>
        <taxon>Blattoidea</taxon>
        <taxon>Termitoidae</taxon>
        <taxon>Termopsidae</taxon>
        <taxon>Zootermopsis</taxon>
    </lineage>
</organism>
<evidence type="ECO:0000256" key="3">
    <source>
        <dbReference type="ARBA" id="ARBA00022448"/>
    </source>
</evidence>
<dbReference type="OMA" id="CSPNQIT"/>
<gene>
    <name evidence="13" type="ORF">L798_01693</name>
</gene>
<dbReference type="EMBL" id="KK852549">
    <property type="protein sequence ID" value="KDR21541.1"/>
    <property type="molecule type" value="Genomic_DNA"/>
</dbReference>
<dbReference type="PANTHER" id="PTHR11690:SF237">
    <property type="entry name" value="PICKPOCKET 16-RELATED"/>
    <property type="match status" value="1"/>
</dbReference>
<evidence type="ECO:0000256" key="12">
    <source>
        <dbReference type="RuleBase" id="RU000679"/>
    </source>
</evidence>
<evidence type="ECO:0000256" key="4">
    <source>
        <dbReference type="ARBA" id="ARBA00022461"/>
    </source>
</evidence>
<dbReference type="Proteomes" id="UP000027135">
    <property type="component" value="Unassembled WGS sequence"/>
</dbReference>
<dbReference type="Pfam" id="PF00858">
    <property type="entry name" value="ASC"/>
    <property type="match status" value="1"/>
</dbReference>
<evidence type="ECO:0000256" key="2">
    <source>
        <dbReference type="ARBA" id="ARBA00007193"/>
    </source>
</evidence>
<accession>A0A067RCE3</accession>
<proteinExistence type="inferred from homology"/>
<evidence type="ECO:0000256" key="10">
    <source>
        <dbReference type="ARBA" id="ARBA00023201"/>
    </source>
</evidence>
<dbReference type="PANTHER" id="PTHR11690">
    <property type="entry name" value="AMILORIDE-SENSITIVE SODIUM CHANNEL-RELATED"/>
    <property type="match status" value="1"/>
</dbReference>
<dbReference type="GO" id="GO:0015280">
    <property type="term" value="F:ligand-gated sodium channel activity"/>
    <property type="evidence" value="ECO:0007669"/>
    <property type="project" value="TreeGrafter"/>
</dbReference>
<evidence type="ECO:0000256" key="6">
    <source>
        <dbReference type="ARBA" id="ARBA00022989"/>
    </source>
</evidence>
<comment type="subcellular location">
    <subcellularLocation>
        <location evidence="1">Membrane</location>
        <topology evidence="1">Multi-pass membrane protein</topology>
    </subcellularLocation>
</comment>